<dbReference type="Gene3D" id="3.10.450.50">
    <property type="match status" value="3"/>
</dbReference>
<dbReference type="EMBL" id="JBHTJG010000002">
    <property type="protein sequence ID" value="MFD0945929.1"/>
    <property type="molecule type" value="Genomic_DNA"/>
</dbReference>
<dbReference type="RefSeq" id="WP_264943270.1">
    <property type="nucleotide sequence ID" value="NZ_JAPDRA010000002.1"/>
</dbReference>
<dbReference type="Proteomes" id="UP001596977">
    <property type="component" value="Unassembled WGS sequence"/>
</dbReference>
<gene>
    <name evidence="2" type="ORF">ACFQ1E_06220</name>
</gene>
<feature type="domain" description="SnoaL-like" evidence="1">
    <location>
        <begin position="400"/>
        <end position="518"/>
    </location>
</feature>
<dbReference type="InterPro" id="IPR037401">
    <property type="entry name" value="SnoaL-like"/>
</dbReference>
<evidence type="ECO:0000259" key="1">
    <source>
        <dbReference type="Pfam" id="PF13577"/>
    </source>
</evidence>
<dbReference type="SUPFAM" id="SSF54427">
    <property type="entry name" value="NTF2-like"/>
    <property type="match status" value="3"/>
</dbReference>
<accession>A0ABW3H3W9</accession>
<proteinExistence type="predicted"/>
<comment type="caution">
    <text evidence="2">The sequence shown here is derived from an EMBL/GenBank/DDBJ whole genome shotgun (WGS) entry which is preliminary data.</text>
</comment>
<dbReference type="Pfam" id="PF13577">
    <property type="entry name" value="SnoaL_4"/>
    <property type="match status" value="3"/>
</dbReference>
<keyword evidence="3" id="KW-1185">Reference proteome</keyword>
<dbReference type="CDD" id="cd00531">
    <property type="entry name" value="NTF2_like"/>
    <property type="match status" value="1"/>
</dbReference>
<feature type="domain" description="SnoaL-like" evidence="1">
    <location>
        <begin position="14"/>
        <end position="141"/>
    </location>
</feature>
<name>A0ABW3H3W9_9SPHN</name>
<sequence>MSGWAELAADLANAEAVRAVKRLQHVWGHYAEAGDLAALAELFARDGRLVLPPAEAQGRDAILALLGETMGQGDAAPGPGVLNVRLMMSPVVSIAADGLSAQGRWHEVAMTGRDGATARWSGGIHENLYVLEEGAWKIAALRYHPQYAGDYAEGWNNVSDAVPLVPFHFTPDSAGIPVPPEPGLDDGSDPAALAARAQRLVDEGLIQNLQAAYGQYCDRKMWDDIADLFDADGMLEVAGEGAWSGPAAIRAGLELFGPAGLRHGEFFDHLQLMPVVTIAKDGTSAELRAIELQMLADHGGRGFWGIRIAEARLAKAGGVWRFAALKLTPRLRADYALGWADGLEPLAGGVAGYPEARGPAIGFAHPVRDPAPAALPVADPVLDAARTALAVGKAFDGAENVACAYGYFLDEAHWDESAELFARDGWKELSFIGTYIGRERIRDSLVGRYGRNGRRPTFLPIHQKTQPYVSVSPDGQRAQIRLKMFQVNSAWEGEGSTIAGLYEEQAVIEDGIWRIHGMDLEYIVLSNYRTGPAGVEPGLAYKFSPTPEAIAAFEPRPDGPLRGLPVAPYPDIGPLGFHYANPVSGREPALRFHWSDGRF</sequence>
<evidence type="ECO:0000313" key="3">
    <source>
        <dbReference type="Proteomes" id="UP001596977"/>
    </source>
</evidence>
<organism evidence="2 3">
    <name type="scientific">Sphingomonas canadensis</name>
    <dbReference type="NCBI Taxonomy" id="1219257"/>
    <lineage>
        <taxon>Bacteria</taxon>
        <taxon>Pseudomonadati</taxon>
        <taxon>Pseudomonadota</taxon>
        <taxon>Alphaproteobacteria</taxon>
        <taxon>Sphingomonadales</taxon>
        <taxon>Sphingomonadaceae</taxon>
        <taxon>Sphingomonas</taxon>
    </lineage>
</organism>
<reference evidence="3" key="1">
    <citation type="journal article" date="2019" name="Int. J. Syst. Evol. Microbiol.">
        <title>The Global Catalogue of Microorganisms (GCM) 10K type strain sequencing project: providing services to taxonomists for standard genome sequencing and annotation.</title>
        <authorList>
            <consortium name="The Broad Institute Genomics Platform"/>
            <consortium name="The Broad Institute Genome Sequencing Center for Infectious Disease"/>
            <person name="Wu L."/>
            <person name="Ma J."/>
        </authorList>
    </citation>
    <scope>NUCLEOTIDE SEQUENCE [LARGE SCALE GENOMIC DNA]</scope>
    <source>
        <strain evidence="3">CCUG 62982</strain>
    </source>
</reference>
<evidence type="ECO:0000313" key="2">
    <source>
        <dbReference type="EMBL" id="MFD0945929.1"/>
    </source>
</evidence>
<protein>
    <submittedName>
        <fullName evidence="2">Nuclear transport factor 2 family protein</fullName>
    </submittedName>
</protein>
<dbReference type="InterPro" id="IPR032710">
    <property type="entry name" value="NTF2-like_dom_sf"/>
</dbReference>
<feature type="domain" description="SnoaL-like" evidence="1">
    <location>
        <begin position="199"/>
        <end position="325"/>
    </location>
</feature>